<dbReference type="SUPFAM" id="SSF55874">
    <property type="entry name" value="ATPase domain of HSP90 chaperone/DNA topoisomerase II/histidine kinase"/>
    <property type="match status" value="1"/>
</dbReference>
<dbReference type="InterPro" id="IPR011712">
    <property type="entry name" value="Sig_transdc_His_kin_sub3_dim/P"/>
</dbReference>
<keyword evidence="4" id="KW-0812">Transmembrane</keyword>
<keyword evidence="4" id="KW-0472">Membrane</keyword>
<feature type="domain" description="Signal transduction histidine kinase subgroup 3 dimerisation and phosphoacceptor" evidence="5">
    <location>
        <begin position="168"/>
        <end position="235"/>
    </location>
</feature>
<feature type="transmembrane region" description="Helical" evidence="4">
    <location>
        <begin position="61"/>
        <end position="80"/>
    </location>
</feature>
<dbReference type="EMBL" id="BOOC01000033">
    <property type="protein sequence ID" value="GIH42867.1"/>
    <property type="molecule type" value="Genomic_DNA"/>
</dbReference>
<sequence>MRGLLALALFLAWPVWSAVRTATRPHAGPLPAAAVAVLLLYGASWIAVMAYGATRRPRERVLLVGWLFALGVCLALLRHGAPAFGILAYALSAAVWLLPAVWALALAAATAAARLAVLWATAGAVRWSDAVAIFPELVTPVGVVLLVRLVVQLGQAREEIETLAAAAERARLARDLHDVLGHTLTAITVKTGLTRRLLESGADRQDALAELRDVERLSREAHAEIRATISGHRRPSLAVELVGARAALRAAGIAAALPPSAGQVAPDLEEPFSYVLREAVTNVIRHSGATRCEVRVGGSSLEVSDDGESPARFAGPGNGLAGLAERLRPVGARIEAGPLPGGGYRLSASRP</sequence>
<reference evidence="6 7" key="1">
    <citation type="submission" date="2021-01" db="EMBL/GenBank/DDBJ databases">
        <title>Whole genome shotgun sequence of Microbispora corallina NBRC 16416.</title>
        <authorList>
            <person name="Komaki H."/>
            <person name="Tamura T."/>
        </authorList>
    </citation>
    <scope>NUCLEOTIDE SEQUENCE [LARGE SCALE GENOMIC DNA]</scope>
    <source>
        <strain evidence="6 7">NBRC 16416</strain>
    </source>
</reference>
<evidence type="ECO:0000256" key="2">
    <source>
        <dbReference type="ARBA" id="ARBA00022777"/>
    </source>
</evidence>
<feature type="transmembrane region" description="Helical" evidence="4">
    <location>
        <begin position="131"/>
        <end position="151"/>
    </location>
</feature>
<feature type="transmembrane region" description="Helical" evidence="4">
    <location>
        <begin position="33"/>
        <end position="54"/>
    </location>
</feature>
<name>A0ABQ4G711_9ACTN</name>
<dbReference type="Gene3D" id="3.30.565.10">
    <property type="entry name" value="Histidine kinase-like ATPase, C-terminal domain"/>
    <property type="match status" value="1"/>
</dbReference>
<dbReference type="InterPro" id="IPR050482">
    <property type="entry name" value="Sensor_HK_TwoCompSys"/>
</dbReference>
<keyword evidence="3" id="KW-0902">Two-component regulatory system</keyword>
<accession>A0ABQ4G711</accession>
<gene>
    <name evidence="6" type="ORF">Mco01_58670</name>
</gene>
<dbReference type="PANTHER" id="PTHR24421:SF63">
    <property type="entry name" value="SENSOR HISTIDINE KINASE DESK"/>
    <property type="match status" value="1"/>
</dbReference>
<keyword evidence="1" id="KW-0808">Transferase</keyword>
<protein>
    <recommendedName>
        <fullName evidence="5">Signal transduction histidine kinase subgroup 3 dimerisation and phosphoacceptor domain-containing protein</fullName>
    </recommendedName>
</protein>
<evidence type="ECO:0000256" key="3">
    <source>
        <dbReference type="ARBA" id="ARBA00023012"/>
    </source>
</evidence>
<comment type="caution">
    <text evidence="6">The sequence shown here is derived from an EMBL/GenBank/DDBJ whole genome shotgun (WGS) entry which is preliminary data.</text>
</comment>
<dbReference type="CDD" id="cd16917">
    <property type="entry name" value="HATPase_UhpB-NarQ-NarX-like"/>
    <property type="match status" value="1"/>
</dbReference>
<dbReference type="Proteomes" id="UP000603904">
    <property type="component" value="Unassembled WGS sequence"/>
</dbReference>
<dbReference type="PANTHER" id="PTHR24421">
    <property type="entry name" value="NITRATE/NITRITE SENSOR PROTEIN NARX-RELATED"/>
    <property type="match status" value="1"/>
</dbReference>
<keyword evidence="7" id="KW-1185">Reference proteome</keyword>
<evidence type="ECO:0000256" key="1">
    <source>
        <dbReference type="ARBA" id="ARBA00022679"/>
    </source>
</evidence>
<proteinExistence type="predicted"/>
<feature type="transmembrane region" description="Helical" evidence="4">
    <location>
        <begin position="86"/>
        <end position="119"/>
    </location>
</feature>
<dbReference type="Gene3D" id="1.20.5.1930">
    <property type="match status" value="1"/>
</dbReference>
<keyword evidence="2" id="KW-0418">Kinase</keyword>
<dbReference type="Pfam" id="PF07730">
    <property type="entry name" value="HisKA_3"/>
    <property type="match status" value="1"/>
</dbReference>
<dbReference type="InterPro" id="IPR036890">
    <property type="entry name" value="HATPase_C_sf"/>
</dbReference>
<evidence type="ECO:0000313" key="6">
    <source>
        <dbReference type="EMBL" id="GIH42867.1"/>
    </source>
</evidence>
<evidence type="ECO:0000256" key="4">
    <source>
        <dbReference type="SAM" id="Phobius"/>
    </source>
</evidence>
<organism evidence="6 7">
    <name type="scientific">Microbispora corallina</name>
    <dbReference type="NCBI Taxonomy" id="83302"/>
    <lineage>
        <taxon>Bacteria</taxon>
        <taxon>Bacillati</taxon>
        <taxon>Actinomycetota</taxon>
        <taxon>Actinomycetes</taxon>
        <taxon>Streptosporangiales</taxon>
        <taxon>Streptosporangiaceae</taxon>
        <taxon>Microbispora</taxon>
    </lineage>
</organism>
<evidence type="ECO:0000313" key="7">
    <source>
        <dbReference type="Proteomes" id="UP000603904"/>
    </source>
</evidence>
<evidence type="ECO:0000259" key="5">
    <source>
        <dbReference type="Pfam" id="PF07730"/>
    </source>
</evidence>
<keyword evidence="4" id="KW-1133">Transmembrane helix</keyword>